<evidence type="ECO:0000313" key="2">
    <source>
        <dbReference type="EMBL" id="BBX49677.1"/>
    </source>
</evidence>
<reference evidence="2 3" key="1">
    <citation type="journal article" date="2019" name="Emerg. Microbes Infect.">
        <title>Comprehensive subspecies identification of 175 nontuberculous mycobacteria species based on 7547 genomic profiles.</title>
        <authorList>
            <person name="Matsumoto Y."/>
            <person name="Kinjo T."/>
            <person name="Motooka D."/>
            <person name="Nabeya D."/>
            <person name="Jung N."/>
            <person name="Uechi K."/>
            <person name="Horii T."/>
            <person name="Iida T."/>
            <person name="Fujita J."/>
            <person name="Nakamura S."/>
        </authorList>
    </citation>
    <scope>NUCLEOTIDE SEQUENCE [LARGE SCALE GENOMIC DNA]</scope>
    <source>
        <strain evidence="2 3">JCM 12603</strain>
    </source>
</reference>
<gene>
    <name evidence="2" type="ORF">MPOR_07030</name>
</gene>
<dbReference type="KEGG" id="mpof:MPOR_07030"/>
<feature type="compositionally biased region" description="Basic and acidic residues" evidence="1">
    <location>
        <begin position="12"/>
        <end position="32"/>
    </location>
</feature>
<organism evidence="2 3">
    <name type="scientific">Mycolicibacterium poriferae</name>
    <dbReference type="NCBI Taxonomy" id="39694"/>
    <lineage>
        <taxon>Bacteria</taxon>
        <taxon>Bacillati</taxon>
        <taxon>Actinomycetota</taxon>
        <taxon>Actinomycetes</taxon>
        <taxon>Mycobacteriales</taxon>
        <taxon>Mycobacteriaceae</taxon>
        <taxon>Mycolicibacterium</taxon>
    </lineage>
</organism>
<evidence type="ECO:0000313" key="3">
    <source>
        <dbReference type="Proteomes" id="UP000466785"/>
    </source>
</evidence>
<proteinExistence type="predicted"/>
<sequence length="86" mass="8944">MTADVDTSAPRSESDADGRQHNVDREQRDDAQHQGLVDGGAHTFGATGHRQAAITADEPGDQAEGAALTMEVTTSGRPVISVSVDT</sequence>
<dbReference type="AlphaFoldDB" id="A0A6N4V7B7"/>
<keyword evidence="3" id="KW-1185">Reference proteome</keyword>
<accession>A0A6N4V7B7</accession>
<name>A0A6N4V7B7_9MYCO</name>
<dbReference type="Proteomes" id="UP000466785">
    <property type="component" value="Chromosome"/>
</dbReference>
<evidence type="ECO:0000256" key="1">
    <source>
        <dbReference type="SAM" id="MobiDB-lite"/>
    </source>
</evidence>
<protein>
    <submittedName>
        <fullName evidence="2">Uncharacterized protein</fullName>
    </submittedName>
</protein>
<feature type="region of interest" description="Disordered" evidence="1">
    <location>
        <begin position="1"/>
        <end position="62"/>
    </location>
</feature>
<dbReference type="EMBL" id="AP022570">
    <property type="protein sequence ID" value="BBX49677.1"/>
    <property type="molecule type" value="Genomic_DNA"/>
</dbReference>